<dbReference type="AlphaFoldDB" id="A0ABD0UER7"/>
<protein>
    <submittedName>
        <fullName evidence="3">Uncharacterized protein</fullName>
    </submittedName>
</protein>
<sequence length="413" mass="44574">MQMYGNMKGIELQIWVVITKLSLSNSCAIGLLKLDVAVAAQIALQTTIAAATPFSLSFLIAFPLSKQGMYSKPAVTLQNPHSYPIKLASLPGSDCCNSSSFCFFSSDVVDRLQSVWSLEKAERGRSEDEDESGGGSRVVPPGSGDHRKSFPSSSSLIFDISCLRETLESSLSISMNTSPWAVGLSVDSSGESSVGSRKLSGCGSGGSSEIGSAFRMEAREGLVSQSSRWSENVGTAKASSGVSSLEPSGSRSGSWKASVTGPPAGREMKNRNQDYMSGRDHHPPRMGGRRGQISRGRKKRRRNGAGAEEDRATGEEARAAGNPQPQRVYCGIDGGRVKRMRGRKTMSPALFGFTNGVIMLLNVVCILINSVWCNTIRIIEDANIEDLKAHESSSYYNDEMYEDEDYNLTDDNE</sequence>
<keyword evidence="2" id="KW-1133">Transmembrane helix</keyword>
<feature type="region of interest" description="Disordered" evidence="1">
    <location>
        <begin position="120"/>
        <end position="150"/>
    </location>
</feature>
<keyword evidence="2" id="KW-0812">Transmembrane</keyword>
<keyword evidence="4" id="KW-1185">Reference proteome</keyword>
<feature type="compositionally biased region" description="Polar residues" evidence="1">
    <location>
        <begin position="224"/>
        <end position="233"/>
    </location>
</feature>
<feature type="compositionally biased region" description="Low complexity" evidence="1">
    <location>
        <begin position="185"/>
        <end position="201"/>
    </location>
</feature>
<organism evidence="3 4">
    <name type="scientific">Dendrobium thyrsiflorum</name>
    <name type="common">Pinecone-like raceme dendrobium</name>
    <name type="synonym">Orchid</name>
    <dbReference type="NCBI Taxonomy" id="117978"/>
    <lineage>
        <taxon>Eukaryota</taxon>
        <taxon>Viridiplantae</taxon>
        <taxon>Streptophyta</taxon>
        <taxon>Embryophyta</taxon>
        <taxon>Tracheophyta</taxon>
        <taxon>Spermatophyta</taxon>
        <taxon>Magnoliopsida</taxon>
        <taxon>Liliopsida</taxon>
        <taxon>Asparagales</taxon>
        <taxon>Orchidaceae</taxon>
        <taxon>Epidendroideae</taxon>
        <taxon>Malaxideae</taxon>
        <taxon>Dendrobiinae</taxon>
        <taxon>Dendrobium</taxon>
    </lineage>
</organism>
<reference evidence="3 4" key="1">
    <citation type="journal article" date="2024" name="Plant Biotechnol. J.">
        <title>Dendrobium thyrsiflorum genome and its molecular insights into genes involved in important horticultural traits.</title>
        <authorList>
            <person name="Chen B."/>
            <person name="Wang J.Y."/>
            <person name="Zheng P.J."/>
            <person name="Li K.L."/>
            <person name="Liang Y.M."/>
            <person name="Chen X.F."/>
            <person name="Zhang C."/>
            <person name="Zhao X."/>
            <person name="He X."/>
            <person name="Zhang G.Q."/>
            <person name="Liu Z.J."/>
            <person name="Xu Q."/>
        </authorList>
    </citation>
    <scope>NUCLEOTIDE SEQUENCE [LARGE SCALE GENOMIC DNA]</scope>
    <source>
        <strain evidence="3">GZMU011</strain>
    </source>
</reference>
<dbReference type="Proteomes" id="UP001552299">
    <property type="component" value="Unassembled WGS sequence"/>
</dbReference>
<feature type="compositionally biased region" description="Basic and acidic residues" evidence="1">
    <location>
        <begin position="266"/>
        <end position="283"/>
    </location>
</feature>
<feature type="region of interest" description="Disordered" evidence="1">
    <location>
        <begin position="185"/>
        <end position="210"/>
    </location>
</feature>
<gene>
    <name evidence="3" type="ORF">M5K25_023158</name>
</gene>
<feature type="transmembrane region" description="Helical" evidence="2">
    <location>
        <begin position="349"/>
        <end position="372"/>
    </location>
</feature>
<feature type="compositionally biased region" description="Basic and acidic residues" evidence="1">
    <location>
        <begin position="308"/>
        <end position="318"/>
    </location>
</feature>
<evidence type="ECO:0000256" key="2">
    <source>
        <dbReference type="SAM" id="Phobius"/>
    </source>
</evidence>
<evidence type="ECO:0000313" key="3">
    <source>
        <dbReference type="EMBL" id="KAL0908653.1"/>
    </source>
</evidence>
<evidence type="ECO:0000256" key="1">
    <source>
        <dbReference type="SAM" id="MobiDB-lite"/>
    </source>
</evidence>
<name>A0ABD0UER7_DENTH</name>
<accession>A0ABD0UER7</accession>
<keyword evidence="2" id="KW-0472">Membrane</keyword>
<evidence type="ECO:0000313" key="4">
    <source>
        <dbReference type="Proteomes" id="UP001552299"/>
    </source>
</evidence>
<proteinExistence type="predicted"/>
<dbReference type="EMBL" id="JANQDX010000017">
    <property type="protein sequence ID" value="KAL0908653.1"/>
    <property type="molecule type" value="Genomic_DNA"/>
</dbReference>
<feature type="region of interest" description="Disordered" evidence="1">
    <location>
        <begin position="224"/>
        <end position="327"/>
    </location>
</feature>
<comment type="caution">
    <text evidence="3">The sequence shown here is derived from an EMBL/GenBank/DDBJ whole genome shotgun (WGS) entry which is preliminary data.</text>
</comment>
<feature type="compositionally biased region" description="Low complexity" evidence="1">
    <location>
        <begin position="239"/>
        <end position="254"/>
    </location>
</feature>